<evidence type="ECO:0000313" key="3">
    <source>
        <dbReference type="EMBL" id="QQP51970.1"/>
    </source>
</evidence>
<dbReference type="InterPro" id="IPR000618">
    <property type="entry name" value="Insect_cuticle"/>
</dbReference>
<accession>A0A7T8KB88</accession>
<dbReference type="GO" id="GO:0042302">
    <property type="term" value="F:structural constituent of cuticle"/>
    <property type="evidence" value="ECO:0007669"/>
    <property type="project" value="UniProtKB-UniRule"/>
</dbReference>
<feature type="non-terminal residue" evidence="3">
    <location>
        <position position="126"/>
    </location>
</feature>
<feature type="region of interest" description="Disordered" evidence="2">
    <location>
        <begin position="1"/>
        <end position="22"/>
    </location>
</feature>
<keyword evidence="4" id="KW-1185">Reference proteome</keyword>
<keyword evidence="1" id="KW-0193">Cuticle</keyword>
<dbReference type="PROSITE" id="PS51155">
    <property type="entry name" value="CHIT_BIND_RR_2"/>
    <property type="match status" value="1"/>
</dbReference>
<evidence type="ECO:0000256" key="1">
    <source>
        <dbReference type="PROSITE-ProRule" id="PRU00497"/>
    </source>
</evidence>
<evidence type="ECO:0000256" key="2">
    <source>
        <dbReference type="SAM" id="MobiDB-lite"/>
    </source>
</evidence>
<name>A0A7T8KB88_CALRO</name>
<dbReference type="AlphaFoldDB" id="A0A7T8KB88"/>
<sequence>SSVNTDNSFRAESRQPDGSVKGVYGWIAPDGKPVQVAFKSDAQNGYQTFSDVEDLEVNLPPLPSKLYESQENESLPSPRENILPRQRYRLPESRSGEIFQAEEDDDNFIILEDEEGSLVREGGEDS</sequence>
<protein>
    <submittedName>
        <fullName evidence="3">Uncharacterized protein</fullName>
    </submittedName>
</protein>
<reference evidence="4" key="1">
    <citation type="submission" date="2021-01" db="EMBL/GenBank/DDBJ databases">
        <title>Caligus Genome Assembly.</title>
        <authorList>
            <person name="Gallardo-Escarate C."/>
        </authorList>
    </citation>
    <scope>NUCLEOTIDE SEQUENCE [LARGE SCALE GENOMIC DNA]</scope>
</reference>
<evidence type="ECO:0000313" key="4">
    <source>
        <dbReference type="Proteomes" id="UP000595437"/>
    </source>
</evidence>
<feature type="non-terminal residue" evidence="3">
    <location>
        <position position="1"/>
    </location>
</feature>
<organism evidence="3 4">
    <name type="scientific">Caligus rogercresseyi</name>
    <name type="common">Sea louse</name>
    <dbReference type="NCBI Taxonomy" id="217165"/>
    <lineage>
        <taxon>Eukaryota</taxon>
        <taxon>Metazoa</taxon>
        <taxon>Ecdysozoa</taxon>
        <taxon>Arthropoda</taxon>
        <taxon>Crustacea</taxon>
        <taxon>Multicrustacea</taxon>
        <taxon>Hexanauplia</taxon>
        <taxon>Copepoda</taxon>
        <taxon>Siphonostomatoida</taxon>
        <taxon>Caligidae</taxon>
        <taxon>Caligus</taxon>
    </lineage>
</organism>
<dbReference type="OrthoDB" id="8191482at2759"/>
<dbReference type="Pfam" id="PF00379">
    <property type="entry name" value="Chitin_bind_4"/>
    <property type="match status" value="1"/>
</dbReference>
<dbReference type="EMBL" id="CP045897">
    <property type="protein sequence ID" value="QQP51970.1"/>
    <property type="molecule type" value="Genomic_DNA"/>
</dbReference>
<dbReference type="Proteomes" id="UP000595437">
    <property type="component" value="Chromosome 8"/>
</dbReference>
<gene>
    <name evidence="3" type="ORF">FKW44_013470</name>
</gene>
<proteinExistence type="predicted"/>